<accession>A0A2S9ZYZ7</accession>
<dbReference type="Pfam" id="PF00383">
    <property type="entry name" value="dCMP_cyt_deam_1"/>
    <property type="match status" value="1"/>
</dbReference>
<dbReference type="InterPro" id="IPR016193">
    <property type="entry name" value="Cytidine_deaminase-like"/>
</dbReference>
<dbReference type="PROSITE" id="PS51747">
    <property type="entry name" value="CYT_DCMP_DEAMINASES_2"/>
    <property type="match status" value="1"/>
</dbReference>
<dbReference type="EMBL" id="LCTV02000013">
    <property type="protein sequence ID" value="PRQ70988.1"/>
    <property type="molecule type" value="Genomic_DNA"/>
</dbReference>
<organism evidence="4 5">
    <name type="scientific">Rhodotorula toruloides</name>
    <name type="common">Yeast</name>
    <name type="synonym">Rhodosporidium toruloides</name>
    <dbReference type="NCBI Taxonomy" id="5286"/>
    <lineage>
        <taxon>Eukaryota</taxon>
        <taxon>Fungi</taxon>
        <taxon>Dikarya</taxon>
        <taxon>Basidiomycota</taxon>
        <taxon>Pucciniomycotina</taxon>
        <taxon>Microbotryomycetes</taxon>
        <taxon>Sporidiobolales</taxon>
        <taxon>Sporidiobolaceae</taxon>
        <taxon>Rhodotorula</taxon>
    </lineage>
</organism>
<dbReference type="CDD" id="cd01285">
    <property type="entry name" value="nucleoside_deaminase"/>
    <property type="match status" value="1"/>
</dbReference>
<dbReference type="GO" id="GO:0052717">
    <property type="term" value="F:tRNA-specific adenosine-34 deaminase activity"/>
    <property type="evidence" value="ECO:0007669"/>
    <property type="project" value="TreeGrafter"/>
</dbReference>
<dbReference type="GO" id="GO:0008270">
    <property type="term" value="F:zinc ion binding"/>
    <property type="evidence" value="ECO:0007669"/>
    <property type="project" value="InterPro"/>
</dbReference>
<gene>
    <name evidence="4" type="ORF">AAT19DRAFT_10528</name>
</gene>
<dbReference type="AlphaFoldDB" id="A0A2S9ZYZ7"/>
<protein>
    <submittedName>
        <fullName evidence="4">Cytidine deaminase-like protein</fullName>
    </submittedName>
</protein>
<dbReference type="OrthoDB" id="408702at2759"/>
<evidence type="ECO:0000259" key="3">
    <source>
        <dbReference type="PROSITE" id="PS51747"/>
    </source>
</evidence>
<proteinExistence type="predicted"/>
<dbReference type="Proteomes" id="UP000239560">
    <property type="component" value="Unassembled WGS sequence"/>
</dbReference>
<dbReference type="InterPro" id="IPR016192">
    <property type="entry name" value="APOBEC/CMP_deaminase_Zn-bd"/>
</dbReference>
<keyword evidence="1" id="KW-0479">Metal-binding</keyword>
<evidence type="ECO:0000256" key="2">
    <source>
        <dbReference type="ARBA" id="ARBA00022833"/>
    </source>
</evidence>
<dbReference type="PANTHER" id="PTHR11079:SF203">
    <property type="entry name" value="CMP_DCMP-TYPE DEAMINASE DOMAIN-CONTAINING PROTEIN"/>
    <property type="match status" value="1"/>
</dbReference>
<reference evidence="4 5" key="1">
    <citation type="journal article" date="2018" name="Elife">
        <title>Functional genomics of lipid metabolism in the oleaginous yeast Rhodosporidium toruloides.</title>
        <authorList>
            <person name="Coradetti S.T."/>
            <person name="Pinel D."/>
            <person name="Geiselman G."/>
            <person name="Ito M."/>
            <person name="Mondo S."/>
            <person name="Reilly M.C."/>
            <person name="Cheng Y.F."/>
            <person name="Bauer S."/>
            <person name="Grigoriev I."/>
            <person name="Gladden J.M."/>
            <person name="Simmons B.A."/>
            <person name="Brem R."/>
            <person name="Arkin A.P."/>
            <person name="Skerker J.M."/>
        </authorList>
    </citation>
    <scope>NUCLEOTIDE SEQUENCE [LARGE SCALE GENOMIC DNA]</scope>
    <source>
        <strain evidence="4 5">NBRC 0880</strain>
    </source>
</reference>
<name>A0A2S9ZYZ7_RHOTO</name>
<dbReference type="InterPro" id="IPR002125">
    <property type="entry name" value="CMP_dCMP_dom"/>
</dbReference>
<dbReference type="GO" id="GO:0002100">
    <property type="term" value="P:tRNA wobble adenosine to inosine editing"/>
    <property type="evidence" value="ECO:0007669"/>
    <property type="project" value="TreeGrafter"/>
</dbReference>
<evidence type="ECO:0000313" key="4">
    <source>
        <dbReference type="EMBL" id="PRQ70988.1"/>
    </source>
</evidence>
<dbReference type="SUPFAM" id="SSF53927">
    <property type="entry name" value="Cytidine deaminase-like"/>
    <property type="match status" value="1"/>
</dbReference>
<dbReference type="PANTHER" id="PTHR11079">
    <property type="entry name" value="CYTOSINE DEAMINASE FAMILY MEMBER"/>
    <property type="match status" value="1"/>
</dbReference>
<evidence type="ECO:0000256" key="1">
    <source>
        <dbReference type="ARBA" id="ARBA00022723"/>
    </source>
</evidence>
<keyword evidence="2" id="KW-0862">Zinc</keyword>
<dbReference type="PROSITE" id="PS00903">
    <property type="entry name" value="CYT_DCMP_DEAMINASES_1"/>
    <property type="match status" value="1"/>
</dbReference>
<comment type="caution">
    <text evidence="4">The sequence shown here is derived from an EMBL/GenBank/DDBJ whole genome shotgun (WGS) entry which is preliminary data.</text>
</comment>
<sequence>MRRSHPGAFTPCLRNRQPSESKMWFRRGQAFAGVLAALATVAQAAHYPGLGLHNDNQSGLSINGVPATVRTKWMRVANDAVPEIMGEPCSPFPFGVAVVNTTSDELVCVAANQVGVTGNPSMHGEISGLHRCTQVLTERGLSPSEILAAWRSFSLYTTGEPCPMCASALRWAGMGEVIWATSIETIIKGGRNQIYLPSSLIVSASYSLPHMTHWLGSILSNETDPYFQQLNESAPCPAACTRQNVPGQRVSQCVPTSGWKAEWEKRKGSWEEKLMETKGAVAEEWYGVAGGKPHVHAHAHDEL</sequence>
<dbReference type="Gene3D" id="3.40.140.10">
    <property type="entry name" value="Cytidine Deaminase, domain 2"/>
    <property type="match status" value="1"/>
</dbReference>
<feature type="domain" description="CMP/dCMP-type deaminase" evidence="3">
    <location>
        <begin position="68"/>
        <end position="203"/>
    </location>
</feature>
<evidence type="ECO:0000313" key="5">
    <source>
        <dbReference type="Proteomes" id="UP000239560"/>
    </source>
</evidence>